<dbReference type="InterPro" id="IPR051454">
    <property type="entry name" value="RNA/ubiquinone_mod_enzymes"/>
</dbReference>
<feature type="compositionally biased region" description="Basic and acidic residues" evidence="1">
    <location>
        <begin position="506"/>
        <end position="524"/>
    </location>
</feature>
<evidence type="ECO:0000259" key="2">
    <source>
        <dbReference type="Pfam" id="PF12392"/>
    </source>
</evidence>
<dbReference type="Pfam" id="PF12392">
    <property type="entry name" value="DUF3656"/>
    <property type="match status" value="1"/>
</dbReference>
<dbReference type="RefSeq" id="WP_248835153.1">
    <property type="nucleotide sequence ID" value="NZ_JAJEQE010000015.1"/>
</dbReference>
<keyword evidence="4" id="KW-1185">Reference proteome</keyword>
<feature type="region of interest" description="Disordered" evidence="1">
    <location>
        <begin position="489"/>
        <end position="524"/>
    </location>
</feature>
<dbReference type="InterPro" id="IPR020988">
    <property type="entry name" value="Pept_U32_collagenase"/>
</dbReference>
<sequence>METEVLAPAGSIEGLKAALYAGADAVYTGGRMFGARAYANNLSDEELSECIDYCHLHNKKLYLTTNTLMKQSEIYQLADWLVPFYEQGLDAVIVQDFGAFAFLKREFPNLDLHASTQMSVHSVQSAALLEKLGASRVVPAREISLEEIAAIRQNTSLEIECFVHGALCYCYSGQCLMSSMIGGRSGNRGRCAQPCRLPYVYEGKEQFWLSPKDICTLQILPEILEAGVDSLKIEGRMKRTEYAAGVAAMYRKYVDLYRKKGKEGYHVEKKDIQDLMDLYNRGGFSTGYYQRYHGVSMMSMKRQNHYGTEGAMLMEQRKGGQLTFKALENLQKGDMLESATVAEDVKKGRIFSMKVRDAGRLQKGGIWNRTYNAKLMEGLKEKYIGKILYEKIKGKLMIFKGKPVILTVTYDGPEGRITASQSGSIVQAAQKQPIAEERVRKQMMRTGNSPYLFEHLQVVMDEDCFLPMQSFNELRRGALEALQEKQLQAYQRKSDKSGKTGENSPEMEKVEAEKSANDGKQEKKAKLSVSIERADLFEEMLQIEGVKRIYLDSKCFLDFRMCEQIPSMAQRCQGQKKELWYIFPSLFRTKDQELWDQQMKQYMTCFDGMMVKNPEQIAYLEQIGYDGTWAADYNVYAYNKEAKAFLRNLGCSFFVCPAELTFKELKERDCDGDEMLVYGRIPVMTSTQCLKKSAGHCQKTPDLFKVRDRKGKEFPVKNCCSYCYNVIYNSVPVSLHGWSEEVRKCSPASVRLAFTTESNKEAAAVAKRFVKEYLWGEELGEPGYEFTRGHYKRGVE</sequence>
<dbReference type="PANTHER" id="PTHR30217:SF10">
    <property type="entry name" value="23S RRNA 5-HYDROXYCYTIDINE C2501 SYNTHASE"/>
    <property type="match status" value="1"/>
</dbReference>
<protein>
    <submittedName>
        <fullName evidence="3">DUF3656 domain-containing protein</fullName>
    </submittedName>
</protein>
<evidence type="ECO:0000313" key="3">
    <source>
        <dbReference type="EMBL" id="MCC2148865.1"/>
    </source>
</evidence>
<gene>
    <name evidence="3" type="ORF">LKD42_06310</name>
</gene>
<accession>A0ABS8EUM1</accession>
<dbReference type="PANTHER" id="PTHR30217">
    <property type="entry name" value="PEPTIDASE U32 FAMILY"/>
    <property type="match status" value="1"/>
</dbReference>
<evidence type="ECO:0000313" key="4">
    <source>
        <dbReference type="Proteomes" id="UP001299235"/>
    </source>
</evidence>
<dbReference type="InterPro" id="IPR001539">
    <property type="entry name" value="Peptidase_U32"/>
</dbReference>
<comment type="caution">
    <text evidence="3">The sequence shown here is derived from an EMBL/GenBank/DDBJ whole genome shotgun (WGS) entry which is preliminary data.</text>
</comment>
<organism evidence="3 4">
    <name type="scientific">Hominisplanchenecus faecis</name>
    <dbReference type="NCBI Taxonomy" id="2885351"/>
    <lineage>
        <taxon>Bacteria</taxon>
        <taxon>Bacillati</taxon>
        <taxon>Bacillota</taxon>
        <taxon>Clostridia</taxon>
        <taxon>Lachnospirales</taxon>
        <taxon>Lachnospiraceae</taxon>
        <taxon>Hominisplanchenecus</taxon>
    </lineage>
</organism>
<reference evidence="3 4" key="1">
    <citation type="submission" date="2021-10" db="EMBL/GenBank/DDBJ databases">
        <title>Anaerobic single-cell dispensing facilitates the cultivation of human gut bacteria.</title>
        <authorList>
            <person name="Afrizal A."/>
        </authorList>
    </citation>
    <scope>NUCLEOTIDE SEQUENCE [LARGE SCALE GENOMIC DNA]</scope>
    <source>
        <strain evidence="3 4">CLA-AA-H246</strain>
    </source>
</reference>
<dbReference type="EMBL" id="JAJEQE010000015">
    <property type="protein sequence ID" value="MCC2148865.1"/>
    <property type="molecule type" value="Genomic_DNA"/>
</dbReference>
<dbReference type="Proteomes" id="UP001299235">
    <property type="component" value="Unassembled WGS sequence"/>
</dbReference>
<dbReference type="Pfam" id="PF01136">
    <property type="entry name" value="Peptidase_U32"/>
    <property type="match status" value="1"/>
</dbReference>
<dbReference type="PROSITE" id="PS01276">
    <property type="entry name" value="PEPTIDASE_U32"/>
    <property type="match status" value="1"/>
</dbReference>
<proteinExistence type="predicted"/>
<evidence type="ECO:0000256" key="1">
    <source>
        <dbReference type="SAM" id="MobiDB-lite"/>
    </source>
</evidence>
<feature type="domain" description="Peptidase U32 collagenase" evidence="2">
    <location>
        <begin position="368"/>
        <end position="486"/>
    </location>
</feature>
<name>A0ABS8EUM1_9FIRM</name>